<reference evidence="1" key="2">
    <citation type="submission" date="2015-06" db="UniProtKB">
        <authorList>
            <consortium name="EnsemblPlants"/>
        </authorList>
    </citation>
    <scope>IDENTIFICATION</scope>
</reference>
<proteinExistence type="predicted"/>
<dbReference type="EnsemblPlants" id="ORUFI05G09720.1">
    <property type="protein sequence ID" value="ORUFI05G09720.1"/>
    <property type="gene ID" value="ORUFI05G09720"/>
</dbReference>
<keyword evidence="2" id="KW-1185">Reference proteome</keyword>
<dbReference type="Proteomes" id="UP000008022">
    <property type="component" value="Unassembled WGS sequence"/>
</dbReference>
<sequence length="104" mass="11852">MNRKWMYKYSCATPNLHKLHALDVSRTNRGVYSLRSQSRLSEGCIPCGLNLDFRGVYSSVSVQTSDLWMAEMLLLVSSYYLCFLGTRILQQLNAGKLLRVVRSA</sequence>
<dbReference type="AlphaFoldDB" id="A0A0E0PJL9"/>
<protein>
    <submittedName>
        <fullName evidence="1">Uncharacterized protein</fullName>
    </submittedName>
</protein>
<name>A0A0E0PJL9_ORYRU</name>
<accession>A0A0E0PJL9</accession>
<dbReference type="Gramene" id="ORUFI05G09720.1">
    <property type="protein sequence ID" value="ORUFI05G09720.1"/>
    <property type="gene ID" value="ORUFI05G09720"/>
</dbReference>
<evidence type="ECO:0000313" key="2">
    <source>
        <dbReference type="Proteomes" id="UP000008022"/>
    </source>
</evidence>
<dbReference type="HOGENOM" id="CLU_2254585_0_0_1"/>
<organism evidence="1 2">
    <name type="scientific">Oryza rufipogon</name>
    <name type="common">Brownbeard rice</name>
    <name type="synonym">Asian wild rice</name>
    <dbReference type="NCBI Taxonomy" id="4529"/>
    <lineage>
        <taxon>Eukaryota</taxon>
        <taxon>Viridiplantae</taxon>
        <taxon>Streptophyta</taxon>
        <taxon>Embryophyta</taxon>
        <taxon>Tracheophyta</taxon>
        <taxon>Spermatophyta</taxon>
        <taxon>Magnoliopsida</taxon>
        <taxon>Liliopsida</taxon>
        <taxon>Poales</taxon>
        <taxon>Poaceae</taxon>
        <taxon>BOP clade</taxon>
        <taxon>Oryzoideae</taxon>
        <taxon>Oryzeae</taxon>
        <taxon>Oryzinae</taxon>
        <taxon>Oryza</taxon>
    </lineage>
</organism>
<reference evidence="2" key="1">
    <citation type="submission" date="2013-06" db="EMBL/GenBank/DDBJ databases">
        <authorList>
            <person name="Zhao Q."/>
        </authorList>
    </citation>
    <scope>NUCLEOTIDE SEQUENCE</scope>
    <source>
        <strain evidence="2">cv. W1943</strain>
    </source>
</reference>
<evidence type="ECO:0000313" key="1">
    <source>
        <dbReference type="EnsemblPlants" id="ORUFI05G09720.1"/>
    </source>
</evidence>